<evidence type="ECO:0000313" key="2">
    <source>
        <dbReference type="Proteomes" id="UP000011991"/>
    </source>
</evidence>
<dbReference type="AlphaFoldDB" id="M5S853"/>
<gene>
    <name evidence="1" type="ORF">RMSM_00721</name>
</gene>
<dbReference type="PATRIC" id="fig|1265738.3.peg.719"/>
<dbReference type="Proteomes" id="UP000011991">
    <property type="component" value="Unassembled WGS sequence"/>
</dbReference>
<protein>
    <submittedName>
        <fullName evidence="1">Uncharacterized protein</fullName>
    </submittedName>
</protein>
<proteinExistence type="predicted"/>
<comment type="caution">
    <text evidence="1">The sequence shown here is derived from an EMBL/GenBank/DDBJ whole genome shotgun (WGS) entry which is preliminary data.</text>
</comment>
<keyword evidence="2" id="KW-1185">Reference proteome</keyword>
<evidence type="ECO:0000313" key="1">
    <source>
        <dbReference type="EMBL" id="EMI22344.1"/>
    </source>
</evidence>
<sequence>MYRFDSLSEGSEESIASADVTIPGFDPSSVFLLEIDGPQLEKAKFKVDGKDVPLASGAVIAFERLSEAASQDLHDGRLRLVRSFENAFKATKTRVTLAMCKWAEFDGRISVRLQYQSTSSKATPQKVAPESLTVIGRPIGIVRRGVFCPVKMP</sequence>
<accession>M5S853</accession>
<dbReference type="EMBL" id="ANOG01000113">
    <property type="protein sequence ID" value="EMI22344.1"/>
    <property type="molecule type" value="Genomic_DNA"/>
</dbReference>
<dbReference type="RefSeq" id="WP_008691529.1">
    <property type="nucleotide sequence ID" value="NZ_ANOG01000113.1"/>
</dbReference>
<organism evidence="1 2">
    <name type="scientific">Rhodopirellula maiorica SM1</name>
    <dbReference type="NCBI Taxonomy" id="1265738"/>
    <lineage>
        <taxon>Bacteria</taxon>
        <taxon>Pseudomonadati</taxon>
        <taxon>Planctomycetota</taxon>
        <taxon>Planctomycetia</taxon>
        <taxon>Pirellulales</taxon>
        <taxon>Pirellulaceae</taxon>
        <taxon>Novipirellula</taxon>
    </lineage>
</organism>
<name>M5S853_9BACT</name>
<reference evidence="1 2" key="1">
    <citation type="journal article" date="2013" name="Mar. Genomics">
        <title>Expression of sulfatases in Rhodopirellula baltica and the diversity of sulfatases in the genus Rhodopirellula.</title>
        <authorList>
            <person name="Wegner C.E."/>
            <person name="Richter-Heitmann T."/>
            <person name="Klindworth A."/>
            <person name="Klockow C."/>
            <person name="Richter M."/>
            <person name="Achstetter T."/>
            <person name="Glockner F.O."/>
            <person name="Harder J."/>
        </authorList>
    </citation>
    <scope>NUCLEOTIDE SEQUENCE [LARGE SCALE GENOMIC DNA]</scope>
    <source>
        <strain evidence="1 2">SM1</strain>
    </source>
</reference>